<dbReference type="InterPro" id="IPR036249">
    <property type="entry name" value="Thioredoxin-like_sf"/>
</dbReference>
<dbReference type="AlphaFoldDB" id="A0A1H3BM05"/>
<dbReference type="PANTHER" id="PTHR30041">
    <property type="entry name" value="ARSENATE REDUCTASE"/>
    <property type="match status" value="1"/>
</dbReference>
<evidence type="ECO:0000313" key="3">
    <source>
        <dbReference type="EMBL" id="SDX42917.1"/>
    </source>
</evidence>
<accession>A0A1H3BM05</accession>
<gene>
    <name evidence="3" type="ORF">SAMN04488238_108105</name>
</gene>
<evidence type="ECO:0000313" key="4">
    <source>
        <dbReference type="Proteomes" id="UP000198539"/>
    </source>
</evidence>
<protein>
    <submittedName>
        <fullName evidence="3">Arsenate reductase</fullName>
    </submittedName>
</protein>
<name>A0A1H3BM05_9RHOB</name>
<proteinExistence type="inferred from homology"/>
<dbReference type="Proteomes" id="UP000198539">
    <property type="component" value="Unassembled WGS sequence"/>
</dbReference>
<evidence type="ECO:0000256" key="1">
    <source>
        <dbReference type="ARBA" id="ARBA00007198"/>
    </source>
</evidence>
<dbReference type="SUPFAM" id="SSF52833">
    <property type="entry name" value="Thioredoxin-like"/>
    <property type="match status" value="1"/>
</dbReference>
<dbReference type="Pfam" id="PF03960">
    <property type="entry name" value="ArsC"/>
    <property type="match status" value="1"/>
</dbReference>
<keyword evidence="4" id="KW-1185">Reference proteome</keyword>
<dbReference type="STRING" id="564137.SAMN04488238_108105"/>
<sequence>MTLTIMGLKTCDTCRKAIRALPDATFRDIRTQPLTAAERAAFWEIFGDKLINRASSTWRNLTPGQQTIAPDTLLAEHPALMKRPLITDSTTATLGWTPAQQAQWLD</sequence>
<dbReference type="PANTHER" id="PTHR30041:SF8">
    <property type="entry name" value="PROTEIN YFFB"/>
    <property type="match status" value="1"/>
</dbReference>
<evidence type="ECO:0000256" key="2">
    <source>
        <dbReference type="PROSITE-ProRule" id="PRU01282"/>
    </source>
</evidence>
<dbReference type="Gene3D" id="3.40.30.10">
    <property type="entry name" value="Glutaredoxin"/>
    <property type="match status" value="1"/>
</dbReference>
<organism evidence="3 4">
    <name type="scientific">Roseicitreum antarcticum</name>
    <dbReference type="NCBI Taxonomy" id="564137"/>
    <lineage>
        <taxon>Bacteria</taxon>
        <taxon>Pseudomonadati</taxon>
        <taxon>Pseudomonadota</taxon>
        <taxon>Alphaproteobacteria</taxon>
        <taxon>Rhodobacterales</taxon>
        <taxon>Paracoccaceae</taxon>
        <taxon>Roseicitreum</taxon>
    </lineage>
</organism>
<dbReference type="EMBL" id="FNOM01000008">
    <property type="protein sequence ID" value="SDX42917.1"/>
    <property type="molecule type" value="Genomic_DNA"/>
</dbReference>
<dbReference type="InterPro" id="IPR006660">
    <property type="entry name" value="Arsenate_reductase-like"/>
</dbReference>
<reference evidence="3 4" key="1">
    <citation type="submission" date="2016-10" db="EMBL/GenBank/DDBJ databases">
        <authorList>
            <person name="de Groot N.N."/>
        </authorList>
    </citation>
    <scope>NUCLEOTIDE SEQUENCE [LARGE SCALE GENOMIC DNA]</scope>
    <source>
        <strain evidence="3 4">CGMCC 1.8894</strain>
    </source>
</reference>
<dbReference type="PROSITE" id="PS51353">
    <property type="entry name" value="ARSC"/>
    <property type="match status" value="1"/>
</dbReference>
<dbReference type="RefSeq" id="WP_223814310.1">
    <property type="nucleotide sequence ID" value="NZ_CP061498.1"/>
</dbReference>
<comment type="similarity">
    <text evidence="1 2">Belongs to the ArsC family.</text>
</comment>